<feature type="domain" description="LysM" evidence="7">
    <location>
        <begin position="39"/>
        <end position="89"/>
    </location>
</feature>
<evidence type="ECO:0000259" key="7">
    <source>
        <dbReference type="PROSITE" id="PS51782"/>
    </source>
</evidence>
<evidence type="ECO:0000256" key="3">
    <source>
        <dbReference type="ARBA" id="ARBA00023026"/>
    </source>
</evidence>
<dbReference type="Pfam" id="PF01476">
    <property type="entry name" value="LysM"/>
    <property type="match status" value="4"/>
</dbReference>
<dbReference type="Proteomes" id="UP001275084">
    <property type="component" value="Unassembled WGS sequence"/>
</dbReference>
<evidence type="ECO:0000256" key="1">
    <source>
        <dbReference type="ARBA" id="ARBA00022669"/>
    </source>
</evidence>
<dbReference type="SMART" id="SM00257">
    <property type="entry name" value="LysM"/>
    <property type="match status" value="4"/>
</dbReference>
<gene>
    <name evidence="8" type="ORF">B0T25DRAFT_536229</name>
</gene>
<feature type="domain" description="LysM" evidence="7">
    <location>
        <begin position="303"/>
        <end position="349"/>
    </location>
</feature>
<name>A0AAJ0HT68_9PEZI</name>
<feature type="chain" id="PRO_5042462091" description="LysM domain-containing protein" evidence="6">
    <location>
        <begin position="20"/>
        <end position="351"/>
    </location>
</feature>
<keyword evidence="1" id="KW-0147">Chitin-binding</keyword>
<dbReference type="InterPro" id="IPR018392">
    <property type="entry name" value="LysM"/>
</dbReference>
<dbReference type="AlphaFoldDB" id="A0AAJ0HT68"/>
<comment type="caution">
    <text evidence="8">The sequence shown here is derived from an EMBL/GenBank/DDBJ whole genome shotgun (WGS) entry which is preliminary data.</text>
</comment>
<dbReference type="InterPro" id="IPR052210">
    <property type="entry name" value="LysM1-like"/>
</dbReference>
<dbReference type="PROSITE" id="PS51782">
    <property type="entry name" value="LYSM"/>
    <property type="match status" value="4"/>
</dbReference>
<reference evidence="8" key="1">
    <citation type="journal article" date="2023" name="Mol. Phylogenet. Evol.">
        <title>Genome-scale phylogeny and comparative genomics of the fungal order Sordariales.</title>
        <authorList>
            <person name="Hensen N."/>
            <person name="Bonometti L."/>
            <person name="Westerberg I."/>
            <person name="Brannstrom I.O."/>
            <person name="Guillou S."/>
            <person name="Cros-Aarteil S."/>
            <person name="Calhoun S."/>
            <person name="Haridas S."/>
            <person name="Kuo A."/>
            <person name="Mondo S."/>
            <person name="Pangilinan J."/>
            <person name="Riley R."/>
            <person name="LaButti K."/>
            <person name="Andreopoulos B."/>
            <person name="Lipzen A."/>
            <person name="Chen C."/>
            <person name="Yan M."/>
            <person name="Daum C."/>
            <person name="Ng V."/>
            <person name="Clum A."/>
            <person name="Steindorff A."/>
            <person name="Ohm R.A."/>
            <person name="Martin F."/>
            <person name="Silar P."/>
            <person name="Natvig D.O."/>
            <person name="Lalanne C."/>
            <person name="Gautier V."/>
            <person name="Ament-Velasquez S.L."/>
            <person name="Kruys A."/>
            <person name="Hutchinson M.I."/>
            <person name="Powell A.J."/>
            <person name="Barry K."/>
            <person name="Miller A.N."/>
            <person name="Grigoriev I.V."/>
            <person name="Debuchy R."/>
            <person name="Gladieux P."/>
            <person name="Hiltunen Thoren M."/>
            <person name="Johannesson H."/>
        </authorList>
    </citation>
    <scope>NUCLEOTIDE SEQUENCE</scope>
    <source>
        <strain evidence="8">CBS 955.72</strain>
    </source>
</reference>
<reference evidence="8" key="2">
    <citation type="submission" date="2023-06" db="EMBL/GenBank/DDBJ databases">
        <authorList>
            <consortium name="Lawrence Berkeley National Laboratory"/>
            <person name="Haridas S."/>
            <person name="Hensen N."/>
            <person name="Bonometti L."/>
            <person name="Westerberg I."/>
            <person name="Brannstrom I.O."/>
            <person name="Guillou S."/>
            <person name="Cros-Aarteil S."/>
            <person name="Calhoun S."/>
            <person name="Kuo A."/>
            <person name="Mondo S."/>
            <person name="Pangilinan J."/>
            <person name="Riley R."/>
            <person name="Labutti K."/>
            <person name="Andreopoulos B."/>
            <person name="Lipzen A."/>
            <person name="Chen C."/>
            <person name="Yanf M."/>
            <person name="Daum C."/>
            <person name="Ng V."/>
            <person name="Clum A."/>
            <person name="Steindorff A."/>
            <person name="Ohm R."/>
            <person name="Martin F."/>
            <person name="Silar P."/>
            <person name="Natvig D."/>
            <person name="Lalanne C."/>
            <person name="Gautier V."/>
            <person name="Ament-Velasquez S.L."/>
            <person name="Kruys A."/>
            <person name="Hutchinson M.I."/>
            <person name="Powell A.J."/>
            <person name="Barry K."/>
            <person name="Miller A.N."/>
            <person name="Grigoriev I.V."/>
            <person name="Debuchy R."/>
            <person name="Gladieux P."/>
            <person name="Thoren M.H."/>
            <person name="Johannesson H."/>
        </authorList>
    </citation>
    <scope>NUCLEOTIDE SEQUENCE</scope>
    <source>
        <strain evidence="8">CBS 955.72</strain>
    </source>
</reference>
<dbReference type="GO" id="GO:0008061">
    <property type="term" value="F:chitin binding"/>
    <property type="evidence" value="ECO:0007669"/>
    <property type="project" value="UniProtKB-KW"/>
</dbReference>
<feature type="signal peptide" evidence="6">
    <location>
        <begin position="1"/>
        <end position="19"/>
    </location>
</feature>
<dbReference type="PANTHER" id="PTHR34997">
    <property type="entry name" value="AM15"/>
    <property type="match status" value="1"/>
</dbReference>
<feature type="region of interest" description="Disordered" evidence="5">
    <location>
        <begin position="104"/>
        <end position="125"/>
    </location>
</feature>
<comment type="similarity">
    <text evidence="4">Belongs to the secreted LysM effector family.</text>
</comment>
<dbReference type="InterPro" id="IPR036779">
    <property type="entry name" value="LysM_dom_sf"/>
</dbReference>
<evidence type="ECO:0000256" key="5">
    <source>
        <dbReference type="SAM" id="MobiDB-lite"/>
    </source>
</evidence>
<keyword evidence="9" id="KW-1185">Reference proteome</keyword>
<proteinExistence type="inferred from homology"/>
<evidence type="ECO:0000256" key="4">
    <source>
        <dbReference type="ARBA" id="ARBA00044955"/>
    </source>
</evidence>
<accession>A0AAJ0HT68</accession>
<evidence type="ECO:0000313" key="9">
    <source>
        <dbReference type="Proteomes" id="UP001275084"/>
    </source>
</evidence>
<keyword evidence="3" id="KW-0843">Virulence</keyword>
<organism evidence="8 9">
    <name type="scientific">Lasiosphaeria hispida</name>
    <dbReference type="NCBI Taxonomy" id="260671"/>
    <lineage>
        <taxon>Eukaryota</taxon>
        <taxon>Fungi</taxon>
        <taxon>Dikarya</taxon>
        <taxon>Ascomycota</taxon>
        <taxon>Pezizomycotina</taxon>
        <taxon>Sordariomycetes</taxon>
        <taxon>Sordariomycetidae</taxon>
        <taxon>Sordariales</taxon>
        <taxon>Lasiosphaeriaceae</taxon>
        <taxon>Lasiosphaeria</taxon>
    </lineage>
</organism>
<dbReference type="CDD" id="cd00118">
    <property type="entry name" value="LysM"/>
    <property type="match status" value="3"/>
</dbReference>
<protein>
    <recommendedName>
        <fullName evidence="7">LysM domain-containing protein</fullName>
    </recommendedName>
</protein>
<sequence>MKSLSIAISGLVLTHGALAQFYEDPPTTADPNTILDCTWWQVAASGDTCASITTGVGISLSAFQSWNPSLAGSSSTCSSNLIIGNSYCIEQNYGLPSEIYTTTTGGPTSTTTATTTTSAGISTPTPHRTLPPDCNKFHFVVSGDLCPSIASTYSIPLATFYSWNPDVGSNCNNLWLSEYVCVGRVSYTPTTSSSATTTTSTGIATPTPHRTLPTNCDRFHFVVSGDLCPSIASTYGIPLTQFYTWNPDVGNVCQNLWLSEYVCVRTVGYVAPTSTTSPTSTTTTGGISTPTPFQPGMNPNCKQFHKVVSGNTCAIIASQYGITLTNFYAWNTGVGNACQSLWLDYYVCVRI</sequence>
<feature type="domain" description="LysM" evidence="7">
    <location>
        <begin position="136"/>
        <end position="182"/>
    </location>
</feature>
<keyword evidence="2 6" id="KW-0732">Signal</keyword>
<evidence type="ECO:0000256" key="2">
    <source>
        <dbReference type="ARBA" id="ARBA00022729"/>
    </source>
</evidence>
<dbReference type="SUPFAM" id="SSF54106">
    <property type="entry name" value="LysM domain"/>
    <property type="match status" value="3"/>
</dbReference>
<feature type="domain" description="LysM" evidence="7">
    <location>
        <begin position="218"/>
        <end position="264"/>
    </location>
</feature>
<evidence type="ECO:0000256" key="6">
    <source>
        <dbReference type="SAM" id="SignalP"/>
    </source>
</evidence>
<dbReference type="PANTHER" id="PTHR34997:SF2">
    <property type="entry name" value="LYSM DOMAIN-CONTAINING PROTEIN-RELATED"/>
    <property type="match status" value="1"/>
</dbReference>
<dbReference type="Gene3D" id="3.10.350.10">
    <property type="entry name" value="LysM domain"/>
    <property type="match status" value="4"/>
</dbReference>
<evidence type="ECO:0000313" key="8">
    <source>
        <dbReference type="EMBL" id="KAK3360718.1"/>
    </source>
</evidence>
<dbReference type="EMBL" id="JAUIQD010000002">
    <property type="protein sequence ID" value="KAK3360718.1"/>
    <property type="molecule type" value="Genomic_DNA"/>
</dbReference>